<keyword evidence="2" id="KW-0472">Membrane</keyword>
<evidence type="ECO:0000256" key="1">
    <source>
        <dbReference type="SAM" id="MobiDB-lite"/>
    </source>
</evidence>
<evidence type="ECO:0000259" key="3">
    <source>
        <dbReference type="PROSITE" id="PS50041"/>
    </source>
</evidence>
<keyword evidence="4" id="KW-0430">Lectin</keyword>
<dbReference type="PROSITE" id="PS50041">
    <property type="entry name" value="C_TYPE_LECTIN_2"/>
    <property type="match status" value="1"/>
</dbReference>
<keyword evidence="2" id="KW-1133">Transmembrane helix</keyword>
<dbReference type="Proteomes" id="UP000225706">
    <property type="component" value="Unassembled WGS sequence"/>
</dbReference>
<dbReference type="CDD" id="cd00037">
    <property type="entry name" value="CLECT"/>
    <property type="match status" value="1"/>
</dbReference>
<dbReference type="EMBL" id="LSMT01000739">
    <property type="protein sequence ID" value="PFX14738.1"/>
    <property type="molecule type" value="Genomic_DNA"/>
</dbReference>
<evidence type="ECO:0000313" key="5">
    <source>
        <dbReference type="Proteomes" id="UP000225706"/>
    </source>
</evidence>
<dbReference type="OrthoDB" id="5955737at2759"/>
<sequence length="550" mass="61826">MCILSEKFVCRNGKFNVLVFSAIFVLSGTIYVNGDVDHLERNGSSYVFSQSNETARYSWSISRQRCREAGCDLVSIETHDEWKFLFQTINNTKWKTGEYFIGLRKDNSSRKWRWVSDNSTVNASRGKWPWAGSEPSSRPDNPENCVQMYRDYNKYYGLYNDVGCQKRNRIAGYICEGTNGCYFERATEPENYTAPLVTESIIGSQASETTGVQETSQFLPKATFSTPTFSLSKRTSHIPQKQSTFDVSTNSVTSLRITSWKKDNDSPLEKEVDVTKPNLIFIVPCSDKDRVTCSYEMPSTSEQLSIDDPVLVHQTQSSAELTVHLTLSRTESELATYETASDRKKECEVDNIDETKSMLMGEGRSDFQEQARDNTTLVSGERGIKQPATLCSEKEENKDHVYAVVHKDRKGRASSEASTLKNTPDPPQKGTSGFLVNRASCVDCIDRLSHQTDSGLEKSKKAAGSKTLQAGGNIEHLYAAVDKTNKKKKPPQIPPPYRGLVYADLIHSRENSAKFVKEQSQTVYAHIDHVKTTGVKISEQNLEETKEGEH</sequence>
<feature type="transmembrane region" description="Helical" evidence="2">
    <location>
        <begin position="15"/>
        <end position="32"/>
    </location>
</feature>
<dbReference type="InterPro" id="IPR016186">
    <property type="entry name" value="C-type_lectin-like/link_sf"/>
</dbReference>
<evidence type="ECO:0000313" key="4">
    <source>
        <dbReference type="EMBL" id="PFX14738.1"/>
    </source>
</evidence>
<dbReference type="InterPro" id="IPR050111">
    <property type="entry name" value="C-type_lectin/snaclec_domain"/>
</dbReference>
<feature type="domain" description="C-type lectin" evidence="3">
    <location>
        <begin position="41"/>
        <end position="167"/>
    </location>
</feature>
<proteinExistence type="predicted"/>
<accession>A0A2B4REC9</accession>
<comment type="caution">
    <text evidence="4">The sequence shown here is derived from an EMBL/GenBank/DDBJ whole genome shotgun (WGS) entry which is preliminary data.</text>
</comment>
<dbReference type="InterPro" id="IPR001304">
    <property type="entry name" value="C-type_lectin-like"/>
</dbReference>
<dbReference type="Pfam" id="PF00059">
    <property type="entry name" value="Lectin_C"/>
    <property type="match status" value="1"/>
</dbReference>
<dbReference type="AlphaFoldDB" id="A0A2B4REC9"/>
<gene>
    <name evidence="4" type="primary">SELP</name>
    <name evidence="4" type="ORF">AWC38_SpisGene21083</name>
</gene>
<dbReference type="SUPFAM" id="SSF56436">
    <property type="entry name" value="C-type lectin-like"/>
    <property type="match status" value="1"/>
</dbReference>
<keyword evidence="2" id="KW-0812">Transmembrane</keyword>
<keyword evidence="5" id="KW-1185">Reference proteome</keyword>
<dbReference type="Gene3D" id="3.10.100.10">
    <property type="entry name" value="Mannose-Binding Protein A, subunit A"/>
    <property type="match status" value="1"/>
</dbReference>
<dbReference type="PANTHER" id="PTHR22803">
    <property type="entry name" value="MANNOSE, PHOSPHOLIPASE, LECTIN RECEPTOR RELATED"/>
    <property type="match status" value="1"/>
</dbReference>
<reference evidence="5" key="1">
    <citation type="journal article" date="2017" name="bioRxiv">
        <title>Comparative analysis of the genomes of Stylophora pistillata and Acropora digitifera provides evidence for extensive differences between species of corals.</title>
        <authorList>
            <person name="Voolstra C.R."/>
            <person name="Li Y."/>
            <person name="Liew Y.J."/>
            <person name="Baumgarten S."/>
            <person name="Zoccola D."/>
            <person name="Flot J.-F."/>
            <person name="Tambutte S."/>
            <person name="Allemand D."/>
            <person name="Aranda M."/>
        </authorList>
    </citation>
    <scope>NUCLEOTIDE SEQUENCE [LARGE SCALE GENOMIC DNA]</scope>
</reference>
<feature type="region of interest" description="Disordered" evidence="1">
    <location>
        <begin position="408"/>
        <end position="434"/>
    </location>
</feature>
<dbReference type="GO" id="GO:0030246">
    <property type="term" value="F:carbohydrate binding"/>
    <property type="evidence" value="ECO:0007669"/>
    <property type="project" value="UniProtKB-KW"/>
</dbReference>
<name>A0A2B4REC9_STYPI</name>
<organism evidence="4 5">
    <name type="scientific">Stylophora pistillata</name>
    <name type="common">Smooth cauliflower coral</name>
    <dbReference type="NCBI Taxonomy" id="50429"/>
    <lineage>
        <taxon>Eukaryota</taxon>
        <taxon>Metazoa</taxon>
        <taxon>Cnidaria</taxon>
        <taxon>Anthozoa</taxon>
        <taxon>Hexacorallia</taxon>
        <taxon>Scleractinia</taxon>
        <taxon>Astrocoeniina</taxon>
        <taxon>Pocilloporidae</taxon>
        <taxon>Stylophora</taxon>
    </lineage>
</organism>
<protein>
    <submittedName>
        <fullName evidence="4">P-selectin</fullName>
    </submittedName>
</protein>
<dbReference type="SMART" id="SM00034">
    <property type="entry name" value="CLECT"/>
    <property type="match status" value="1"/>
</dbReference>
<dbReference type="InterPro" id="IPR016187">
    <property type="entry name" value="CTDL_fold"/>
</dbReference>
<evidence type="ECO:0000256" key="2">
    <source>
        <dbReference type="SAM" id="Phobius"/>
    </source>
</evidence>